<dbReference type="STRING" id="1122155.SAMN02745158_02754"/>
<name>A0A1M4ZGV5_9CLOT</name>
<keyword evidence="2" id="KW-1185">Reference proteome</keyword>
<evidence type="ECO:0000313" key="2">
    <source>
        <dbReference type="Proteomes" id="UP000184245"/>
    </source>
</evidence>
<organism evidence="1 2">
    <name type="scientific">Lactonifactor longoviformis DSM 17459</name>
    <dbReference type="NCBI Taxonomy" id="1122155"/>
    <lineage>
        <taxon>Bacteria</taxon>
        <taxon>Bacillati</taxon>
        <taxon>Bacillota</taxon>
        <taxon>Clostridia</taxon>
        <taxon>Eubacteriales</taxon>
        <taxon>Clostridiaceae</taxon>
        <taxon>Lactonifactor</taxon>
    </lineage>
</organism>
<gene>
    <name evidence="1" type="ORF">SAMN02745158_02754</name>
</gene>
<dbReference type="Proteomes" id="UP000184245">
    <property type="component" value="Unassembled WGS sequence"/>
</dbReference>
<sequence>MVSQDQIQVMKAALPYVPPSGQRFLSVMAKMMELQNTISLFSKPRGEMSICAVENEKVEPLEMLQDIRRFCNGPTQERIDSLINTLVMVQILELSQDNNNT</sequence>
<reference evidence="1 2" key="1">
    <citation type="submission" date="2016-11" db="EMBL/GenBank/DDBJ databases">
        <authorList>
            <person name="Jaros S."/>
            <person name="Januszkiewicz K."/>
            <person name="Wedrychowicz H."/>
        </authorList>
    </citation>
    <scope>NUCLEOTIDE SEQUENCE [LARGE SCALE GENOMIC DNA]</scope>
    <source>
        <strain evidence="1 2">DSM 17459</strain>
    </source>
</reference>
<dbReference type="EMBL" id="FQVI01000015">
    <property type="protein sequence ID" value="SHF17273.1"/>
    <property type="molecule type" value="Genomic_DNA"/>
</dbReference>
<evidence type="ECO:0000313" key="1">
    <source>
        <dbReference type="EMBL" id="SHF17273.1"/>
    </source>
</evidence>
<proteinExistence type="predicted"/>
<protein>
    <submittedName>
        <fullName evidence="1">Uncharacterized protein</fullName>
    </submittedName>
</protein>
<dbReference type="AlphaFoldDB" id="A0A1M4ZGV5"/>
<accession>A0A1M4ZGV5</accession>